<dbReference type="AlphaFoldDB" id="A0A830HUS1"/>
<dbReference type="GO" id="GO:0003688">
    <property type="term" value="F:DNA replication origin binding"/>
    <property type="evidence" value="ECO:0007669"/>
    <property type="project" value="TreeGrafter"/>
</dbReference>
<dbReference type="GO" id="GO:0016887">
    <property type="term" value="F:ATP hydrolysis activity"/>
    <property type="evidence" value="ECO:0007669"/>
    <property type="project" value="InterPro"/>
</dbReference>
<feature type="compositionally biased region" description="Low complexity" evidence="1">
    <location>
        <begin position="311"/>
        <end position="324"/>
    </location>
</feature>
<dbReference type="Gene3D" id="3.40.50.300">
    <property type="entry name" value="P-loop containing nucleotide triphosphate hydrolases"/>
    <property type="match status" value="1"/>
</dbReference>
<evidence type="ECO:0000259" key="2">
    <source>
        <dbReference type="Pfam" id="PF13401"/>
    </source>
</evidence>
<proteinExistence type="predicted"/>
<evidence type="ECO:0000259" key="3">
    <source>
        <dbReference type="Pfam" id="PF14630"/>
    </source>
</evidence>
<name>A0A830HUS1_9CHLO</name>
<gene>
    <name evidence="4" type="ORF">PPROV_000918600</name>
</gene>
<dbReference type="PANTHER" id="PTHR12705:SF0">
    <property type="entry name" value="ORIGIN RECOGNITION COMPLEX SUBUNIT 5"/>
    <property type="match status" value="1"/>
</dbReference>
<comment type="caution">
    <text evidence="4">The sequence shown here is derived from an EMBL/GenBank/DDBJ whole genome shotgun (WGS) entry which is preliminary data.</text>
</comment>
<dbReference type="InterPro" id="IPR020796">
    <property type="entry name" value="ORC5"/>
</dbReference>
<feature type="domain" description="Origin recognition complex subunit 5 C-terminal" evidence="3">
    <location>
        <begin position="335"/>
        <end position="508"/>
    </location>
</feature>
<evidence type="ECO:0000313" key="4">
    <source>
        <dbReference type="EMBL" id="GHP10455.1"/>
    </source>
</evidence>
<evidence type="ECO:0000313" key="5">
    <source>
        <dbReference type="Proteomes" id="UP000660262"/>
    </source>
</evidence>
<protein>
    <submittedName>
        <fullName evidence="4">Uncharacterized protein</fullName>
    </submittedName>
</protein>
<feature type="region of interest" description="Disordered" evidence="1">
    <location>
        <begin position="311"/>
        <end position="331"/>
    </location>
</feature>
<dbReference type="InterPro" id="IPR027417">
    <property type="entry name" value="P-loop_NTPase"/>
</dbReference>
<accession>A0A830HUS1</accession>
<dbReference type="InterPro" id="IPR049945">
    <property type="entry name" value="AAA_22"/>
</dbReference>
<sequence length="514" mass="53248">MAPNNNAQTLSHAALLNLLDAAKHAHTFTFVHGAPAVGKTTLVNKALEGADVFKVVRVDAAVASSSRELFSAIVAHIHEDGEGTEQAAVVAPRSMSAAKFVRALAESSAVKKYKESNKTIIVVVDNAEAAREWGCGEGIATPGACLATLAHLSELVAAAQANGQPVVPTNNIATVFVSQLPWECFDGGALLAESPAVVHVPPLAPDQQTKAIVQALKKTRAIETAWPTSLGWDDERRDANAAALVRGAGDAAARAASGGVREVATTLAHVARRLTRSDPSESAHVTEAKIAAEASRVVAELLKDNAPPAAIAPAAEAPSTPPKSAESKRASPWDLPLDARLLLLAGYIAARTSAASDPLALPGSFTSAVGSGASAPPPPKRRRSSKASQSAAASTKRMDAAWAASVATPKPFAADRLLYLFGTLQRIVEDVGANENGDDDAGMDEEALRAIRSPTCEALALLPTLHAAGWLTGGGEALISEGGRRLRCALEPSHAQRVSRSMGLRLADLMESCV</sequence>
<organism evidence="4 5">
    <name type="scientific">Pycnococcus provasolii</name>
    <dbReference type="NCBI Taxonomy" id="41880"/>
    <lineage>
        <taxon>Eukaryota</taxon>
        <taxon>Viridiplantae</taxon>
        <taxon>Chlorophyta</taxon>
        <taxon>Pseudoscourfieldiophyceae</taxon>
        <taxon>Pseudoscourfieldiales</taxon>
        <taxon>Pycnococcaceae</taxon>
        <taxon>Pycnococcus</taxon>
    </lineage>
</organism>
<dbReference type="Pfam" id="PF13401">
    <property type="entry name" value="AAA_22"/>
    <property type="match status" value="1"/>
</dbReference>
<dbReference type="Pfam" id="PF14630">
    <property type="entry name" value="ORC5_C"/>
    <property type="match status" value="1"/>
</dbReference>
<dbReference type="InterPro" id="IPR047088">
    <property type="entry name" value="ORC5_C"/>
</dbReference>
<dbReference type="PANTHER" id="PTHR12705">
    <property type="entry name" value="ORIGIN RECOGNITION COMPLEX SUBUNIT 5"/>
    <property type="match status" value="1"/>
</dbReference>
<keyword evidence="5" id="KW-1185">Reference proteome</keyword>
<reference evidence="4" key="1">
    <citation type="submission" date="2020-10" db="EMBL/GenBank/DDBJ databases">
        <title>Unveiling of a novel bifunctional photoreceptor, Dualchrome1, isolated from a cosmopolitan green alga.</title>
        <authorList>
            <person name="Suzuki S."/>
            <person name="Kawachi M."/>
        </authorList>
    </citation>
    <scope>NUCLEOTIDE SEQUENCE</scope>
    <source>
        <strain evidence="4">NIES 2893</strain>
    </source>
</reference>
<feature type="domain" description="ORC1/DEAH AAA+ ATPase" evidence="2">
    <location>
        <begin position="25"/>
        <end position="158"/>
    </location>
</feature>
<dbReference type="Proteomes" id="UP000660262">
    <property type="component" value="Unassembled WGS sequence"/>
</dbReference>
<dbReference type="EMBL" id="BNJQ01000029">
    <property type="protein sequence ID" value="GHP10455.1"/>
    <property type="molecule type" value="Genomic_DNA"/>
</dbReference>
<dbReference type="SUPFAM" id="SSF52540">
    <property type="entry name" value="P-loop containing nucleoside triphosphate hydrolases"/>
    <property type="match status" value="1"/>
</dbReference>
<dbReference type="GO" id="GO:0005664">
    <property type="term" value="C:nuclear origin of replication recognition complex"/>
    <property type="evidence" value="ECO:0007669"/>
    <property type="project" value="TreeGrafter"/>
</dbReference>
<evidence type="ECO:0000256" key="1">
    <source>
        <dbReference type="SAM" id="MobiDB-lite"/>
    </source>
</evidence>
<dbReference type="GO" id="GO:0006270">
    <property type="term" value="P:DNA replication initiation"/>
    <property type="evidence" value="ECO:0007669"/>
    <property type="project" value="TreeGrafter"/>
</dbReference>
<feature type="region of interest" description="Disordered" evidence="1">
    <location>
        <begin position="368"/>
        <end position="393"/>
    </location>
</feature>